<dbReference type="OrthoDB" id="4157208at2759"/>
<name>A0A0A1UWG4_9HYPO</name>
<evidence type="ECO:0000256" key="1">
    <source>
        <dbReference type="SAM" id="MobiDB-lite"/>
    </source>
</evidence>
<gene>
    <name evidence="2" type="ORF">X797_004388</name>
</gene>
<evidence type="ECO:0000313" key="3">
    <source>
        <dbReference type="Proteomes" id="UP000030151"/>
    </source>
</evidence>
<feature type="compositionally biased region" description="Low complexity" evidence="1">
    <location>
        <begin position="1"/>
        <end position="31"/>
    </location>
</feature>
<comment type="caution">
    <text evidence="2">The sequence shown here is derived from an EMBL/GenBank/DDBJ whole genome shotgun (WGS) entry which is preliminary data.</text>
</comment>
<organism evidence="2 3">
    <name type="scientific">Metarhizium robertsii</name>
    <dbReference type="NCBI Taxonomy" id="568076"/>
    <lineage>
        <taxon>Eukaryota</taxon>
        <taxon>Fungi</taxon>
        <taxon>Dikarya</taxon>
        <taxon>Ascomycota</taxon>
        <taxon>Pezizomycotina</taxon>
        <taxon>Sordariomycetes</taxon>
        <taxon>Hypocreomycetidae</taxon>
        <taxon>Hypocreales</taxon>
        <taxon>Clavicipitaceae</taxon>
        <taxon>Metarhizium</taxon>
    </lineage>
</organism>
<dbReference type="Proteomes" id="UP000030151">
    <property type="component" value="Unassembled WGS sequence"/>
</dbReference>
<feature type="region of interest" description="Disordered" evidence="1">
    <location>
        <begin position="1"/>
        <end position="36"/>
    </location>
</feature>
<accession>A0A0A1UWG4</accession>
<sequence>MNAPISSPSLAGSSASSSTQQSPTNAQSSQPVPMLAPVQIKAPSTETFLRDVNLVAEAAKRAQLACLTRDFEDCGL</sequence>
<reference evidence="2 3" key="1">
    <citation type="submission" date="2014-02" db="EMBL/GenBank/DDBJ databases">
        <title>The genome sequence of the entomopathogenic fungus Metarhizium robertsii ARSEF 2575.</title>
        <authorList>
            <person name="Giuliano Garisto Donzelli B."/>
            <person name="Roe B.A."/>
            <person name="Macmil S.L."/>
            <person name="Krasnoff S.B."/>
            <person name="Gibson D.M."/>
        </authorList>
    </citation>
    <scope>NUCLEOTIDE SEQUENCE [LARGE SCALE GENOMIC DNA]</scope>
    <source>
        <strain evidence="2 3">ARSEF 2575</strain>
    </source>
</reference>
<dbReference type="AlphaFoldDB" id="A0A0A1UWG4"/>
<dbReference type="HOGENOM" id="CLU_148138_1_0_1"/>
<proteinExistence type="predicted"/>
<protein>
    <submittedName>
        <fullName evidence="2">Uncharacterized protein</fullName>
    </submittedName>
</protein>
<evidence type="ECO:0000313" key="2">
    <source>
        <dbReference type="EMBL" id="EXV02259.1"/>
    </source>
</evidence>
<dbReference type="EMBL" id="JELW01000005">
    <property type="protein sequence ID" value="EXV02259.1"/>
    <property type="molecule type" value="Genomic_DNA"/>
</dbReference>